<reference evidence="9" key="1">
    <citation type="thesis" date="2020" institute="ProQuest LLC" country="789 East Eisenhower Parkway, Ann Arbor, MI, USA">
        <title>Comparative Genomics and Chromosome Evolution.</title>
        <authorList>
            <person name="Mudd A.B."/>
        </authorList>
    </citation>
    <scope>NUCLEOTIDE SEQUENCE</scope>
    <source>
        <strain evidence="9">HN-11 Male</strain>
        <tissue evidence="9">Kidney and liver</tissue>
    </source>
</reference>
<keyword evidence="5" id="KW-0539">Nucleus</keyword>
<feature type="domain" description="C2H2-type" evidence="8">
    <location>
        <begin position="41"/>
        <end position="68"/>
    </location>
</feature>
<evidence type="ECO:0000256" key="4">
    <source>
        <dbReference type="ARBA" id="ARBA00022833"/>
    </source>
</evidence>
<gene>
    <name evidence="9" type="ORF">GDO78_011638</name>
</gene>
<evidence type="ECO:0000313" key="10">
    <source>
        <dbReference type="Proteomes" id="UP000770717"/>
    </source>
</evidence>
<keyword evidence="10" id="KW-1185">Reference proteome</keyword>
<dbReference type="PANTHER" id="PTHR24388:SF89">
    <property type="entry name" value="ZINC FINGER PROTEIN 518B"/>
    <property type="match status" value="1"/>
</dbReference>
<dbReference type="PANTHER" id="PTHR24388">
    <property type="entry name" value="ZINC FINGER PROTEIN"/>
    <property type="match status" value="1"/>
</dbReference>
<keyword evidence="4" id="KW-0862">Zinc</keyword>
<dbReference type="SMART" id="SM00355">
    <property type="entry name" value="ZnF_C2H2"/>
    <property type="match status" value="3"/>
</dbReference>
<accession>A0A8J6F2R6</accession>
<dbReference type="GO" id="GO:0008270">
    <property type="term" value="F:zinc ion binding"/>
    <property type="evidence" value="ECO:0007669"/>
    <property type="project" value="UniProtKB-KW"/>
</dbReference>
<comment type="caution">
    <text evidence="9">The sequence shown here is derived from an EMBL/GenBank/DDBJ whole genome shotgun (WGS) entry which is preliminary data.</text>
</comment>
<dbReference type="InterPro" id="IPR013087">
    <property type="entry name" value="Znf_C2H2_type"/>
</dbReference>
<feature type="compositionally biased region" description="Polar residues" evidence="7">
    <location>
        <begin position="361"/>
        <end position="371"/>
    </location>
</feature>
<dbReference type="EMBL" id="WNTK01000007">
    <property type="protein sequence ID" value="KAG9479713.1"/>
    <property type="molecule type" value="Genomic_DNA"/>
</dbReference>
<dbReference type="Proteomes" id="UP000770717">
    <property type="component" value="Unassembled WGS sequence"/>
</dbReference>
<dbReference type="InterPro" id="IPR036236">
    <property type="entry name" value="Znf_C2H2_sf"/>
</dbReference>
<organism evidence="9 10">
    <name type="scientific">Eleutherodactylus coqui</name>
    <name type="common">Puerto Rican coqui</name>
    <dbReference type="NCBI Taxonomy" id="57060"/>
    <lineage>
        <taxon>Eukaryota</taxon>
        <taxon>Metazoa</taxon>
        <taxon>Chordata</taxon>
        <taxon>Craniata</taxon>
        <taxon>Vertebrata</taxon>
        <taxon>Euteleostomi</taxon>
        <taxon>Amphibia</taxon>
        <taxon>Batrachia</taxon>
        <taxon>Anura</taxon>
        <taxon>Neobatrachia</taxon>
        <taxon>Hyloidea</taxon>
        <taxon>Eleutherodactylidae</taxon>
        <taxon>Eleutherodactylinae</taxon>
        <taxon>Eleutherodactylus</taxon>
        <taxon>Eleutherodactylus</taxon>
    </lineage>
</organism>
<feature type="domain" description="C2H2-type" evidence="8">
    <location>
        <begin position="69"/>
        <end position="97"/>
    </location>
</feature>
<evidence type="ECO:0000259" key="8">
    <source>
        <dbReference type="PROSITE" id="PS50157"/>
    </source>
</evidence>
<proteinExistence type="predicted"/>
<evidence type="ECO:0000256" key="2">
    <source>
        <dbReference type="ARBA" id="ARBA00022737"/>
    </source>
</evidence>
<dbReference type="Gene3D" id="3.30.160.60">
    <property type="entry name" value="Classic Zinc Finger"/>
    <property type="match status" value="2"/>
</dbReference>
<dbReference type="OrthoDB" id="8069632at2759"/>
<keyword evidence="1" id="KW-0479">Metal-binding</keyword>
<evidence type="ECO:0000313" key="9">
    <source>
        <dbReference type="EMBL" id="KAG9479713.1"/>
    </source>
</evidence>
<evidence type="ECO:0000256" key="5">
    <source>
        <dbReference type="ARBA" id="ARBA00023242"/>
    </source>
</evidence>
<evidence type="ECO:0000256" key="7">
    <source>
        <dbReference type="SAM" id="MobiDB-lite"/>
    </source>
</evidence>
<dbReference type="PROSITE" id="PS50157">
    <property type="entry name" value="ZINC_FINGER_C2H2_2"/>
    <property type="match status" value="2"/>
</dbReference>
<evidence type="ECO:0000256" key="6">
    <source>
        <dbReference type="PROSITE-ProRule" id="PRU00042"/>
    </source>
</evidence>
<evidence type="ECO:0000256" key="3">
    <source>
        <dbReference type="ARBA" id="ARBA00022771"/>
    </source>
</evidence>
<keyword evidence="2" id="KW-0677">Repeat</keyword>
<dbReference type="AlphaFoldDB" id="A0A8J6F2R6"/>
<dbReference type="GO" id="GO:0000981">
    <property type="term" value="F:DNA-binding transcription factor activity, RNA polymerase II-specific"/>
    <property type="evidence" value="ECO:0007669"/>
    <property type="project" value="TreeGrafter"/>
</dbReference>
<name>A0A8J6F2R6_ELECQ</name>
<sequence>MMNSMLQKQMLAKFNCEKCRFSTKDPNKYRNHVSLHNDIKYACSHCDFVSYTKTEFQRHLVTHTGKFPYTCGYCGYGAIRNDYIVKHIRRIHGDGKIQCSVSTLENESKKASINITQTQLTAPNILQNSALSEDIIDLTTEMDSIGSSSNVFPPNGNNIAGRVEVEVISPVDRQLYPWIPLTVVAPSSFRVPPNCIAQVVEVKPVNSACHLVLNCLNVVESTLPNQPINSEHIYEQKPLKPDISSKNITENSDGPSLRDCAVLHDDCQTNMLYPSNTLCGPEDDLHTNVKCPIDNTNEITNAVNDDANEITNAEFSGGPIISAVFSLSSDSQNTIEGIQWDCPFSSPKTSQSNDDVDAPHSSLNPPASQEEPTVCDSELNMQMDIDKSQDVLNSSVLESENNMEKVKECIDPEIQLSTTFEPTDVKKSESQPCVPQKSRKGGRISDRLGKLETNNFSKPQTLFLSYDKRIVMQPLSCTMQSYNTMTSQVDKVTEQLQFPVKMRKESAKAKVKRLAAPALKIRYQPNMRTLRLHPFKVDQMAHTPCYNQPVVVLNHPDVESIEISNIMKAIRVFEGKIIKISLSKQMCKYV</sequence>
<keyword evidence="3 6" id="KW-0863">Zinc-finger</keyword>
<feature type="region of interest" description="Disordered" evidence="7">
    <location>
        <begin position="422"/>
        <end position="443"/>
    </location>
</feature>
<protein>
    <recommendedName>
        <fullName evidence="8">C2H2-type domain-containing protein</fullName>
    </recommendedName>
</protein>
<dbReference type="InterPro" id="IPR050527">
    <property type="entry name" value="Snail/Krueppel_Znf"/>
</dbReference>
<feature type="region of interest" description="Disordered" evidence="7">
    <location>
        <begin position="341"/>
        <end position="374"/>
    </location>
</feature>
<dbReference type="SUPFAM" id="SSF57667">
    <property type="entry name" value="beta-beta-alpha zinc fingers"/>
    <property type="match status" value="1"/>
</dbReference>
<evidence type="ECO:0000256" key="1">
    <source>
        <dbReference type="ARBA" id="ARBA00022723"/>
    </source>
</evidence>
<dbReference type="GO" id="GO:0000978">
    <property type="term" value="F:RNA polymerase II cis-regulatory region sequence-specific DNA binding"/>
    <property type="evidence" value="ECO:0007669"/>
    <property type="project" value="TreeGrafter"/>
</dbReference>